<evidence type="ECO:0000313" key="3">
    <source>
        <dbReference type="Proteomes" id="UP000274097"/>
    </source>
</evidence>
<dbReference type="Proteomes" id="UP000274097">
    <property type="component" value="Unassembled WGS sequence"/>
</dbReference>
<protein>
    <submittedName>
        <fullName evidence="1">Uncharacterized protein</fullName>
    </submittedName>
</protein>
<evidence type="ECO:0000313" key="1">
    <source>
        <dbReference type="EMBL" id="RKK04817.1"/>
    </source>
</evidence>
<keyword evidence="3" id="KW-1185">Reference proteome</keyword>
<sequence length="87" mass="8884">MRSLAVVLFALLGLAPDDPRMEMAIQIGILALGGISALLPEKSTKAAETVEQAANTAQVAASTAAATVREVARVTDNVAGIVGKVRL</sequence>
<dbReference type="EMBL" id="RAQU01000031">
    <property type="protein sequence ID" value="RKK04817.1"/>
    <property type="molecule type" value="Genomic_DNA"/>
</dbReference>
<organism evidence="1 4">
    <name type="scientific">Teichococcus wenyumeiae</name>
    <dbReference type="NCBI Taxonomy" id="2478470"/>
    <lineage>
        <taxon>Bacteria</taxon>
        <taxon>Pseudomonadati</taxon>
        <taxon>Pseudomonadota</taxon>
        <taxon>Alphaproteobacteria</taxon>
        <taxon>Acetobacterales</taxon>
        <taxon>Roseomonadaceae</taxon>
        <taxon>Roseomonas</taxon>
    </lineage>
</organism>
<evidence type="ECO:0000313" key="4">
    <source>
        <dbReference type="Proteomes" id="UP000278036"/>
    </source>
</evidence>
<comment type="caution">
    <text evidence="1">The sequence shown here is derived from an EMBL/GenBank/DDBJ whole genome shotgun (WGS) entry which is preliminary data.</text>
</comment>
<dbReference type="AlphaFoldDB" id="A0A3A9JBX6"/>
<proteinExistence type="predicted"/>
<dbReference type="Proteomes" id="UP000278036">
    <property type="component" value="Unassembled WGS sequence"/>
</dbReference>
<dbReference type="EMBL" id="RFLX01000019">
    <property type="protein sequence ID" value="RMI19485.1"/>
    <property type="molecule type" value="Genomic_DNA"/>
</dbReference>
<name>A0A3A9JBX6_9PROT</name>
<gene>
    <name evidence="1" type="ORF">D6Z83_07535</name>
    <name evidence="2" type="ORF">EBE87_20260</name>
</gene>
<evidence type="ECO:0000313" key="2">
    <source>
        <dbReference type="EMBL" id="RMI19485.1"/>
    </source>
</evidence>
<reference evidence="1 4" key="1">
    <citation type="submission" date="2018-09" db="EMBL/GenBank/DDBJ databases">
        <title>Roseomonas sp. nov., isolated from feces of Tibetan antelopes in the Qinghai-Tibet plateau, China.</title>
        <authorList>
            <person name="Tian Z."/>
        </authorList>
    </citation>
    <scope>NUCLEOTIDE SEQUENCE [LARGE SCALE GENOMIC DNA]</scope>
    <source>
        <strain evidence="2 3">Z23</strain>
        <strain evidence="1 4">Z24</strain>
    </source>
</reference>
<dbReference type="InParanoid" id="A0A3A9JBX6"/>
<accession>A0A3A9JBX6</accession>